<keyword evidence="4" id="KW-1185">Reference proteome</keyword>
<dbReference type="Proteomes" id="UP000781958">
    <property type="component" value="Unassembled WGS sequence"/>
</dbReference>
<gene>
    <name evidence="3" type="ORF">J2851_006855</name>
</gene>
<evidence type="ECO:0000259" key="2">
    <source>
        <dbReference type="Pfam" id="PF07568"/>
    </source>
</evidence>
<dbReference type="InterPro" id="IPR011495">
    <property type="entry name" value="Sig_transdc_His_kin_sub2_dim/P"/>
</dbReference>
<accession>A0ABS4SWW6</accession>
<reference evidence="3 4" key="1">
    <citation type="submission" date="2021-03" db="EMBL/GenBank/DDBJ databases">
        <title>Genomic Encyclopedia of Type Strains, Phase III (KMG-III): the genomes of soil and plant-associated and newly described type strains.</title>
        <authorList>
            <person name="Whitman W."/>
        </authorList>
    </citation>
    <scope>NUCLEOTIDE SEQUENCE [LARGE SCALE GENOMIC DNA]</scope>
    <source>
        <strain evidence="3 4">IMMIB AFH-6</strain>
    </source>
</reference>
<feature type="region of interest" description="Disordered" evidence="1">
    <location>
        <begin position="1"/>
        <end position="29"/>
    </location>
</feature>
<feature type="compositionally biased region" description="Basic and acidic residues" evidence="1">
    <location>
        <begin position="1"/>
        <end position="15"/>
    </location>
</feature>
<dbReference type="Gene3D" id="3.30.565.10">
    <property type="entry name" value="Histidine kinase-like ATPase, C-terminal domain"/>
    <property type="match status" value="1"/>
</dbReference>
<proteinExistence type="predicted"/>
<dbReference type="EMBL" id="JAGINP010000039">
    <property type="protein sequence ID" value="MBP2297036.1"/>
    <property type="molecule type" value="Genomic_DNA"/>
</dbReference>
<evidence type="ECO:0000313" key="4">
    <source>
        <dbReference type="Proteomes" id="UP000781958"/>
    </source>
</evidence>
<dbReference type="RefSeq" id="WP_209773167.1">
    <property type="nucleotide sequence ID" value="NZ_JAGINP010000039.1"/>
</dbReference>
<keyword evidence="3" id="KW-0808">Transferase</keyword>
<protein>
    <submittedName>
        <fullName evidence="3">Two-component sensor histidine kinase</fullName>
    </submittedName>
</protein>
<dbReference type="GO" id="GO:0016301">
    <property type="term" value="F:kinase activity"/>
    <property type="evidence" value="ECO:0007669"/>
    <property type="project" value="UniProtKB-KW"/>
</dbReference>
<dbReference type="InterPro" id="IPR036890">
    <property type="entry name" value="HATPase_C_sf"/>
</dbReference>
<keyword evidence="3" id="KW-0418">Kinase</keyword>
<organism evidence="3 4">
    <name type="scientific">Azospirillum rugosum</name>
    <dbReference type="NCBI Taxonomy" id="416170"/>
    <lineage>
        <taxon>Bacteria</taxon>
        <taxon>Pseudomonadati</taxon>
        <taxon>Pseudomonadota</taxon>
        <taxon>Alphaproteobacteria</taxon>
        <taxon>Rhodospirillales</taxon>
        <taxon>Azospirillaceae</taxon>
        <taxon>Azospirillum</taxon>
    </lineage>
</organism>
<evidence type="ECO:0000256" key="1">
    <source>
        <dbReference type="SAM" id="MobiDB-lite"/>
    </source>
</evidence>
<sequence length="230" mass="24971">MMMEREKATESEHRHQAARADGGAPGESETLAGTVVSRVRHGVANSLQMLVSLMQIRGFAVENADVRRELDELASRVHGVATVYRAVELRDGALDVPLRRVLDELCALHRNAAPSLEVRLFCDDREFRMALEETIPLAVLTSEIIAAAVRRDRQAGGGVIDVILTRSEAQRVQLAFVDDGFVLPHAAEPSPGGSLGWLMVSAMARQIGGTLERGADDRRITLTVTPRGCG</sequence>
<comment type="caution">
    <text evidence="3">The sequence shown here is derived from an EMBL/GenBank/DDBJ whole genome shotgun (WGS) entry which is preliminary data.</text>
</comment>
<dbReference type="Pfam" id="PF07568">
    <property type="entry name" value="HisKA_2"/>
    <property type="match status" value="1"/>
</dbReference>
<name>A0ABS4SWW6_9PROT</name>
<feature type="domain" description="Signal transduction histidine kinase subgroup 2 dimerisation and phosphoacceptor" evidence="2">
    <location>
        <begin position="40"/>
        <end position="107"/>
    </location>
</feature>
<evidence type="ECO:0000313" key="3">
    <source>
        <dbReference type="EMBL" id="MBP2297036.1"/>
    </source>
</evidence>